<accession>A0ABU0J0V4</accession>
<evidence type="ECO:0000256" key="4">
    <source>
        <dbReference type="PROSITE-ProRule" id="PRU00335"/>
    </source>
</evidence>
<dbReference type="PRINTS" id="PR00455">
    <property type="entry name" value="HTHTETR"/>
</dbReference>
<dbReference type="InterPro" id="IPR036271">
    <property type="entry name" value="Tet_transcr_reg_TetR-rel_C_sf"/>
</dbReference>
<dbReference type="Pfam" id="PF00440">
    <property type="entry name" value="TetR_N"/>
    <property type="match status" value="1"/>
</dbReference>
<reference evidence="7 8" key="1">
    <citation type="submission" date="2023-07" db="EMBL/GenBank/DDBJ databases">
        <title>Genomic Encyclopedia of Type Strains, Phase IV (KMG-IV): sequencing the most valuable type-strain genomes for metagenomic binning, comparative biology and taxonomic classification.</title>
        <authorList>
            <person name="Goeker M."/>
        </authorList>
    </citation>
    <scope>NUCLEOTIDE SEQUENCE [LARGE SCALE GENOMIC DNA]</scope>
    <source>
        <strain evidence="7 8">DSM 19619</strain>
    </source>
</reference>
<evidence type="ECO:0000256" key="2">
    <source>
        <dbReference type="ARBA" id="ARBA00023125"/>
    </source>
</evidence>
<name>A0ABU0J0V4_9HYPH</name>
<dbReference type="PANTHER" id="PTHR47506">
    <property type="entry name" value="TRANSCRIPTIONAL REGULATORY PROTEIN"/>
    <property type="match status" value="1"/>
</dbReference>
<feature type="region of interest" description="Disordered" evidence="5">
    <location>
        <begin position="179"/>
        <end position="204"/>
    </location>
</feature>
<keyword evidence="3" id="KW-0804">Transcription</keyword>
<dbReference type="SUPFAM" id="SSF46689">
    <property type="entry name" value="Homeodomain-like"/>
    <property type="match status" value="1"/>
</dbReference>
<feature type="DNA-binding region" description="H-T-H motif" evidence="4">
    <location>
        <begin position="32"/>
        <end position="51"/>
    </location>
</feature>
<evidence type="ECO:0000256" key="3">
    <source>
        <dbReference type="ARBA" id="ARBA00023163"/>
    </source>
</evidence>
<dbReference type="EMBL" id="JAUSVX010000001">
    <property type="protein sequence ID" value="MDQ0467886.1"/>
    <property type="molecule type" value="Genomic_DNA"/>
</dbReference>
<proteinExistence type="predicted"/>
<dbReference type="Proteomes" id="UP001242480">
    <property type="component" value="Unassembled WGS sequence"/>
</dbReference>
<evidence type="ECO:0000259" key="6">
    <source>
        <dbReference type="PROSITE" id="PS50977"/>
    </source>
</evidence>
<dbReference type="Gene3D" id="1.10.10.60">
    <property type="entry name" value="Homeodomain-like"/>
    <property type="match status" value="1"/>
</dbReference>
<keyword evidence="2 4" id="KW-0238">DNA-binding</keyword>
<dbReference type="SUPFAM" id="SSF48498">
    <property type="entry name" value="Tetracyclin repressor-like, C-terminal domain"/>
    <property type="match status" value="1"/>
</dbReference>
<keyword evidence="1" id="KW-0805">Transcription regulation</keyword>
<evidence type="ECO:0000256" key="1">
    <source>
        <dbReference type="ARBA" id="ARBA00023015"/>
    </source>
</evidence>
<dbReference type="InterPro" id="IPR001647">
    <property type="entry name" value="HTH_TetR"/>
</dbReference>
<evidence type="ECO:0000313" key="7">
    <source>
        <dbReference type="EMBL" id="MDQ0467886.1"/>
    </source>
</evidence>
<dbReference type="PANTHER" id="PTHR47506:SF7">
    <property type="entry name" value="TRANSCRIPTIONAL REGULATORY PROTEIN"/>
    <property type="match status" value="1"/>
</dbReference>
<feature type="domain" description="HTH tetR-type" evidence="6">
    <location>
        <begin position="9"/>
        <end position="69"/>
    </location>
</feature>
<evidence type="ECO:0000256" key="5">
    <source>
        <dbReference type="SAM" id="MobiDB-lite"/>
    </source>
</evidence>
<evidence type="ECO:0000313" key="8">
    <source>
        <dbReference type="Proteomes" id="UP001242480"/>
    </source>
</evidence>
<dbReference type="InterPro" id="IPR009057">
    <property type="entry name" value="Homeodomain-like_sf"/>
</dbReference>
<dbReference type="Gene3D" id="1.10.357.10">
    <property type="entry name" value="Tetracycline Repressor, domain 2"/>
    <property type="match status" value="1"/>
</dbReference>
<organism evidence="7 8">
    <name type="scientific">Labrys wisconsinensis</name>
    <dbReference type="NCBI Taxonomy" id="425677"/>
    <lineage>
        <taxon>Bacteria</taxon>
        <taxon>Pseudomonadati</taxon>
        <taxon>Pseudomonadota</taxon>
        <taxon>Alphaproteobacteria</taxon>
        <taxon>Hyphomicrobiales</taxon>
        <taxon>Xanthobacteraceae</taxon>
        <taxon>Labrys</taxon>
    </lineage>
</organism>
<keyword evidence="8" id="KW-1185">Reference proteome</keyword>
<protein>
    <submittedName>
        <fullName evidence="7">TetR/AcrR family transcriptional repressor of nem operon</fullName>
    </submittedName>
</protein>
<sequence>MRVTREKAAENRERIVLAASRLFRDKGFDGVGVDAIMDAVGLTHGGFYRHFGSKEALAEEAVAQGLAAGAERLAGLSALDRFVAGYLSPAHRDDRSGGCVVAALGGDIARQGPGVRHSLTGYVRGQLDRIAGRITGRGEKARREQAIATLAGLVGALMLARAVDDPELSDEILEAGRNVFGREQVSDDEGQRSEPLSRLGEGQG</sequence>
<dbReference type="PROSITE" id="PS50977">
    <property type="entry name" value="HTH_TETR_2"/>
    <property type="match status" value="1"/>
</dbReference>
<comment type="caution">
    <text evidence="7">The sequence shown here is derived from an EMBL/GenBank/DDBJ whole genome shotgun (WGS) entry which is preliminary data.</text>
</comment>
<gene>
    <name evidence="7" type="ORF">QO011_000881</name>
</gene>
<dbReference type="RefSeq" id="WP_307268180.1">
    <property type="nucleotide sequence ID" value="NZ_JAUSVX010000001.1"/>
</dbReference>